<name>A0A0M2NGM2_9FIRM</name>
<dbReference type="PATRIC" id="fig|270498.16.peg.3252"/>
<dbReference type="STRING" id="270498.CHK_3155"/>
<evidence type="ECO:0000313" key="2">
    <source>
        <dbReference type="EMBL" id="KKI49577.1"/>
    </source>
</evidence>
<protein>
    <recommendedName>
        <fullName evidence="1">Xylose isomerase-like TIM barrel domain-containing protein</fullName>
    </recommendedName>
</protein>
<dbReference type="InterPro" id="IPR036237">
    <property type="entry name" value="Xyl_isomerase-like_sf"/>
</dbReference>
<feature type="domain" description="Xylose isomerase-like TIM barrel" evidence="1">
    <location>
        <begin position="28"/>
        <end position="264"/>
    </location>
</feature>
<dbReference type="RefSeq" id="WP_046444888.1">
    <property type="nucleotide sequence ID" value="NZ_LAYJ01000133.1"/>
</dbReference>
<dbReference type="OrthoDB" id="3185623at2"/>
<gene>
    <name evidence="2" type="ORF">CHK_3155</name>
</gene>
<proteinExistence type="predicted"/>
<dbReference type="InterPro" id="IPR050312">
    <property type="entry name" value="IolE/XylAMocC-like"/>
</dbReference>
<evidence type="ECO:0000259" key="1">
    <source>
        <dbReference type="Pfam" id="PF01261"/>
    </source>
</evidence>
<dbReference type="SUPFAM" id="SSF51658">
    <property type="entry name" value="Xylose isomerase-like"/>
    <property type="match status" value="1"/>
</dbReference>
<comment type="caution">
    <text evidence="2">The sequence shown here is derived from an EMBL/GenBank/DDBJ whole genome shotgun (WGS) entry which is preliminary data.</text>
</comment>
<sequence>MKKVSIGSWAYVFGAFEKDPVLLPQLCDKLNELGFDGISMGGFRPHANPELYDTPEKREELKQLLKKYNLEVADFACDLWSIDALQQSDEWVKLFEKNAEFASQMGFQIIRVDSGTPPVLPEGMSYALARKKIVDNFKRISKIAQKYGLQVVWEFEPGFLINEPKYILETYEAVNEPNFSILFDTCHGYMSAVVGARHIEPNKLAGGLAEFAEMLKGKIGLVHLIDSDGTLNEAETSTHAPFGLGAIDFDEIIPVLLDKADYKGEWWAIDLCEWPDAWNVTADCKAFVDKLNQEYCG</sequence>
<dbReference type="Gene3D" id="3.20.20.150">
    <property type="entry name" value="Divalent-metal-dependent TIM barrel enzymes"/>
    <property type="match status" value="1"/>
</dbReference>
<organism evidence="2 3">
    <name type="scientific">Christensenella hongkongensis</name>
    <dbReference type="NCBI Taxonomy" id="270498"/>
    <lineage>
        <taxon>Bacteria</taxon>
        <taxon>Bacillati</taxon>
        <taxon>Bacillota</taxon>
        <taxon>Clostridia</taxon>
        <taxon>Christensenellales</taxon>
        <taxon>Christensenellaceae</taxon>
        <taxon>Christensenella</taxon>
    </lineage>
</organism>
<dbReference type="PANTHER" id="PTHR12110">
    <property type="entry name" value="HYDROXYPYRUVATE ISOMERASE"/>
    <property type="match status" value="1"/>
</dbReference>
<dbReference type="EMBL" id="LAYJ01000133">
    <property type="protein sequence ID" value="KKI49577.1"/>
    <property type="molecule type" value="Genomic_DNA"/>
</dbReference>
<accession>A0A0M2NGM2</accession>
<dbReference type="Pfam" id="PF01261">
    <property type="entry name" value="AP_endonuc_2"/>
    <property type="match status" value="1"/>
</dbReference>
<evidence type="ECO:0000313" key="3">
    <source>
        <dbReference type="Proteomes" id="UP000034076"/>
    </source>
</evidence>
<keyword evidence="3" id="KW-1185">Reference proteome</keyword>
<dbReference type="Proteomes" id="UP000034076">
    <property type="component" value="Unassembled WGS sequence"/>
</dbReference>
<reference evidence="2 3" key="1">
    <citation type="submission" date="2015-04" db="EMBL/GenBank/DDBJ databases">
        <title>Draft genome sequence of bacteremic isolate Catabacter hongkongensis type strain HKU16T.</title>
        <authorList>
            <person name="Lau S.K."/>
            <person name="Teng J.L."/>
            <person name="Huang Y."/>
            <person name="Curreem S.O."/>
            <person name="Tsui S.K."/>
            <person name="Woo P.C."/>
        </authorList>
    </citation>
    <scope>NUCLEOTIDE SEQUENCE [LARGE SCALE GENOMIC DNA]</scope>
    <source>
        <strain evidence="2 3">HKU16</strain>
    </source>
</reference>
<dbReference type="InterPro" id="IPR013022">
    <property type="entry name" value="Xyl_isomerase-like_TIM-brl"/>
</dbReference>
<dbReference type="AlphaFoldDB" id="A0A0M2NGM2"/>